<accession>A0A426XJS3</accession>
<name>A0A426XJS3_ENSVE</name>
<sequence length="122" mass="13255">MQWDLTGSSLGDSPKGSRSLLGAHREIIGRRSDDLPQECRRLPDWQKLGLSLSLFVEGIEKLARNTSGDHRKKTIRLTARMLEATGLAGGLVFTQRRSVVDTGVPQGGEPGSGHRPVSVEPL</sequence>
<evidence type="ECO:0000313" key="2">
    <source>
        <dbReference type="EMBL" id="RRT39768.1"/>
    </source>
</evidence>
<feature type="region of interest" description="Disordered" evidence="1">
    <location>
        <begin position="1"/>
        <end position="23"/>
    </location>
</feature>
<dbReference type="EMBL" id="AMZH03019909">
    <property type="protein sequence ID" value="RRT39768.1"/>
    <property type="molecule type" value="Genomic_DNA"/>
</dbReference>
<proteinExistence type="predicted"/>
<feature type="compositionally biased region" description="Polar residues" evidence="1">
    <location>
        <begin position="1"/>
        <end position="11"/>
    </location>
</feature>
<reference evidence="2 3" key="1">
    <citation type="journal article" date="2014" name="Agronomy (Basel)">
        <title>A Draft Genome Sequence for Ensete ventricosum, the Drought-Tolerant Tree Against Hunger.</title>
        <authorList>
            <person name="Harrison J."/>
            <person name="Moore K.A."/>
            <person name="Paszkiewicz K."/>
            <person name="Jones T."/>
            <person name="Grant M."/>
            <person name="Ambacheew D."/>
            <person name="Muzemil S."/>
            <person name="Studholme D.J."/>
        </authorList>
    </citation>
    <scope>NUCLEOTIDE SEQUENCE [LARGE SCALE GENOMIC DNA]</scope>
</reference>
<dbReference type="AlphaFoldDB" id="A0A426XJS3"/>
<organism evidence="2 3">
    <name type="scientific">Ensete ventricosum</name>
    <name type="common">Abyssinian banana</name>
    <name type="synonym">Musa ensete</name>
    <dbReference type="NCBI Taxonomy" id="4639"/>
    <lineage>
        <taxon>Eukaryota</taxon>
        <taxon>Viridiplantae</taxon>
        <taxon>Streptophyta</taxon>
        <taxon>Embryophyta</taxon>
        <taxon>Tracheophyta</taxon>
        <taxon>Spermatophyta</taxon>
        <taxon>Magnoliopsida</taxon>
        <taxon>Liliopsida</taxon>
        <taxon>Zingiberales</taxon>
        <taxon>Musaceae</taxon>
        <taxon>Ensete</taxon>
    </lineage>
</organism>
<evidence type="ECO:0000313" key="3">
    <source>
        <dbReference type="Proteomes" id="UP000287651"/>
    </source>
</evidence>
<feature type="region of interest" description="Disordered" evidence="1">
    <location>
        <begin position="101"/>
        <end position="122"/>
    </location>
</feature>
<gene>
    <name evidence="2" type="ORF">B296_00018332</name>
</gene>
<comment type="caution">
    <text evidence="2">The sequence shown here is derived from an EMBL/GenBank/DDBJ whole genome shotgun (WGS) entry which is preliminary data.</text>
</comment>
<protein>
    <submittedName>
        <fullName evidence="2">Uncharacterized protein</fullName>
    </submittedName>
</protein>
<dbReference type="Proteomes" id="UP000287651">
    <property type="component" value="Unassembled WGS sequence"/>
</dbReference>
<evidence type="ECO:0000256" key="1">
    <source>
        <dbReference type="SAM" id="MobiDB-lite"/>
    </source>
</evidence>